<evidence type="ECO:0000313" key="2">
    <source>
        <dbReference type="Proteomes" id="UP000011910"/>
    </source>
</evidence>
<protein>
    <recommendedName>
        <fullName evidence="3">TonB-linked outer membrane protein, SusC/RagA family</fullName>
    </recommendedName>
</protein>
<proteinExistence type="predicted"/>
<sequence>MISLVLSNVCFSQIGTLEGFVYDSETKTGIVNATVKLQGQNPATRTDSVGRFVIRSLPTGTYDVLIYCRGYRETVQKAVVVPTDSVVDLQIAYLTPCQYNALNNVCHICKKQDEVIPIAYGLPMNSTFRRAKKGKVYLGGCVVTYCDPNWYCKRDKIVF</sequence>
<keyword evidence="2" id="KW-1185">Reference proteome</keyword>
<dbReference type="GO" id="GO:0030246">
    <property type="term" value="F:carbohydrate binding"/>
    <property type="evidence" value="ECO:0007669"/>
    <property type="project" value="InterPro"/>
</dbReference>
<gene>
    <name evidence="1" type="ORF">ADICEAN_03308</name>
</gene>
<dbReference type="Gene3D" id="2.60.40.1120">
    <property type="entry name" value="Carboxypeptidase-like, regulatory domain"/>
    <property type="match status" value="1"/>
</dbReference>
<name>M7N2W9_9BACT</name>
<evidence type="ECO:0000313" key="1">
    <source>
        <dbReference type="EMBL" id="EMR01571.1"/>
    </source>
</evidence>
<comment type="caution">
    <text evidence="1">The sequence shown here is derived from an EMBL/GenBank/DDBJ whole genome shotgun (WGS) entry which is preliminary data.</text>
</comment>
<dbReference type="Pfam" id="PF13620">
    <property type="entry name" value="CarboxypepD_reg"/>
    <property type="match status" value="1"/>
</dbReference>
<organism evidence="1 2">
    <name type="scientific">Cesiribacter andamanensis AMV16</name>
    <dbReference type="NCBI Taxonomy" id="1279009"/>
    <lineage>
        <taxon>Bacteria</taxon>
        <taxon>Pseudomonadati</taxon>
        <taxon>Bacteroidota</taxon>
        <taxon>Cytophagia</taxon>
        <taxon>Cytophagales</taxon>
        <taxon>Cesiribacteraceae</taxon>
        <taxon>Cesiribacter</taxon>
    </lineage>
</organism>
<reference evidence="1 2" key="1">
    <citation type="journal article" date="2013" name="Genome Announc.">
        <title>Draft Genome Sequence of Cesiribacter andamanensis Strain AMV16T, Isolated from a Soil Sample from a Mud Volcano in the Andaman Islands, India.</title>
        <authorList>
            <person name="Shivaji S."/>
            <person name="Ara S."/>
            <person name="Begum Z."/>
            <person name="Srinivas T.N."/>
            <person name="Singh A."/>
            <person name="Kumar Pinnaka A."/>
        </authorList>
    </citation>
    <scope>NUCLEOTIDE SEQUENCE [LARGE SCALE GENOMIC DNA]</scope>
    <source>
        <strain evidence="1 2">AMV16</strain>
    </source>
</reference>
<dbReference type="InterPro" id="IPR013784">
    <property type="entry name" value="Carb-bd-like_fold"/>
</dbReference>
<evidence type="ECO:0008006" key="3">
    <source>
        <dbReference type="Google" id="ProtNLM"/>
    </source>
</evidence>
<accession>M7N2W9</accession>
<dbReference type="AlphaFoldDB" id="M7N2W9"/>
<dbReference type="EMBL" id="AODQ01000105">
    <property type="protein sequence ID" value="EMR01571.1"/>
    <property type="molecule type" value="Genomic_DNA"/>
</dbReference>
<dbReference type="Proteomes" id="UP000011910">
    <property type="component" value="Unassembled WGS sequence"/>
</dbReference>
<dbReference type="SUPFAM" id="SSF49452">
    <property type="entry name" value="Starch-binding domain-like"/>
    <property type="match status" value="1"/>
</dbReference>